<organism evidence="1 2">
    <name type="scientific">Rhodoferax potami</name>
    <dbReference type="NCBI Taxonomy" id="3068338"/>
    <lineage>
        <taxon>Bacteria</taxon>
        <taxon>Pseudomonadati</taxon>
        <taxon>Pseudomonadota</taxon>
        <taxon>Betaproteobacteria</taxon>
        <taxon>Burkholderiales</taxon>
        <taxon>Comamonadaceae</taxon>
        <taxon>Rhodoferax</taxon>
    </lineage>
</organism>
<evidence type="ECO:0000313" key="1">
    <source>
        <dbReference type="EMBL" id="MDT7520590.1"/>
    </source>
</evidence>
<reference evidence="1 2" key="1">
    <citation type="submission" date="2023-08" db="EMBL/GenBank/DDBJ databases">
        <title>Rhodoferax potami sp. nov. and Rhodoferax mekongensis sp. nov., isolated from the Mekong River in Thailand.</title>
        <authorList>
            <person name="Kitikhun S."/>
            <person name="Charoenyingcharoen P."/>
            <person name="Siriarchawattana P."/>
            <person name="Likhitrattanapisal S."/>
            <person name="Nilsakha T."/>
            <person name="Chanpet A."/>
            <person name="Rattanawaree P."/>
            <person name="Ingsriswang S."/>
        </authorList>
    </citation>
    <scope>NUCLEOTIDE SEQUENCE [LARGE SCALE GENOMIC DNA]</scope>
    <source>
        <strain evidence="1 2">TBRC 17660</strain>
    </source>
</reference>
<keyword evidence="2" id="KW-1185">Reference proteome</keyword>
<protein>
    <submittedName>
        <fullName evidence="1">Uncharacterized protein</fullName>
    </submittedName>
</protein>
<sequence>MMATKPAYVRRLGLNHFAHLRAVAEGLPVLDAAKRYLGVEHGHQVKVAHMETRDAVRAVARRCDLWLV</sequence>
<accession>A0ABU3KS09</accession>
<evidence type="ECO:0000313" key="2">
    <source>
        <dbReference type="Proteomes" id="UP001321700"/>
    </source>
</evidence>
<comment type="caution">
    <text evidence="1">The sequence shown here is derived from an EMBL/GenBank/DDBJ whole genome shotgun (WGS) entry which is preliminary data.</text>
</comment>
<proteinExistence type="predicted"/>
<name>A0ABU3KS09_9BURK</name>
<dbReference type="EMBL" id="JAVBIK010000003">
    <property type="protein sequence ID" value="MDT7520590.1"/>
    <property type="molecule type" value="Genomic_DNA"/>
</dbReference>
<dbReference type="Proteomes" id="UP001321700">
    <property type="component" value="Unassembled WGS sequence"/>
</dbReference>
<gene>
    <name evidence="1" type="ORF">RAE19_18110</name>
</gene>
<dbReference type="RefSeq" id="WP_313876305.1">
    <property type="nucleotide sequence ID" value="NZ_JAVBIK010000003.1"/>
</dbReference>